<evidence type="ECO:0000313" key="3">
    <source>
        <dbReference type="Proteomes" id="UP000600101"/>
    </source>
</evidence>
<dbReference type="Proteomes" id="UP000600101">
    <property type="component" value="Unassembled WGS sequence"/>
</dbReference>
<gene>
    <name evidence="2" type="ORF">H7965_14010</name>
</gene>
<evidence type="ECO:0000313" key="2">
    <source>
        <dbReference type="EMBL" id="MBC4016436.1"/>
    </source>
</evidence>
<feature type="transmembrane region" description="Helical" evidence="1">
    <location>
        <begin position="24"/>
        <end position="41"/>
    </location>
</feature>
<protein>
    <submittedName>
        <fullName evidence="2">Uncharacterized protein</fullName>
    </submittedName>
</protein>
<keyword evidence="1" id="KW-1133">Transmembrane helix</keyword>
<dbReference type="EMBL" id="JACOMF010000015">
    <property type="protein sequence ID" value="MBC4016436.1"/>
    <property type="molecule type" value="Genomic_DNA"/>
</dbReference>
<dbReference type="RefSeq" id="WP_186771208.1">
    <property type="nucleotide sequence ID" value="NZ_JACOMF010000015.1"/>
</dbReference>
<reference evidence="2" key="1">
    <citation type="submission" date="2020-08" db="EMBL/GenBank/DDBJ databases">
        <authorList>
            <person name="Hu Y."/>
            <person name="Nguyen S.V."/>
            <person name="Li F."/>
            <person name="Fanning S."/>
        </authorList>
    </citation>
    <scope>NUCLEOTIDE SEQUENCE</scope>
    <source>
        <strain evidence="2">SYSU D8009</strain>
    </source>
</reference>
<evidence type="ECO:0000256" key="1">
    <source>
        <dbReference type="SAM" id="Phobius"/>
    </source>
</evidence>
<comment type="caution">
    <text evidence="2">The sequence shown here is derived from an EMBL/GenBank/DDBJ whole genome shotgun (WGS) entry which is preliminary data.</text>
</comment>
<sequence length="102" mass="11149">MGPEPPDAATRQQAEIDNLRGQVHALYGIIAVLIANFAILARDPLAKREEILRSLHTMLPQALAKIERSATPATSAGFERAVEMVTHLARTAIRFKAAPPRQ</sequence>
<accession>A0A9X0UE54</accession>
<keyword evidence="3" id="KW-1185">Reference proteome</keyword>
<keyword evidence="1" id="KW-0812">Transmembrane</keyword>
<organism evidence="2 3">
    <name type="scientific">Siccirubricoccus deserti</name>
    <dbReference type="NCBI Taxonomy" id="2013562"/>
    <lineage>
        <taxon>Bacteria</taxon>
        <taxon>Pseudomonadati</taxon>
        <taxon>Pseudomonadota</taxon>
        <taxon>Alphaproteobacteria</taxon>
        <taxon>Acetobacterales</taxon>
        <taxon>Roseomonadaceae</taxon>
        <taxon>Siccirubricoccus</taxon>
    </lineage>
</organism>
<dbReference type="AlphaFoldDB" id="A0A9X0UE54"/>
<keyword evidence="1" id="KW-0472">Membrane</keyword>
<name>A0A9X0UE54_9PROT</name>
<proteinExistence type="predicted"/>